<evidence type="ECO:0000313" key="4">
    <source>
        <dbReference type="Proteomes" id="UP001501521"/>
    </source>
</evidence>
<dbReference type="RefSeq" id="WP_345581991.1">
    <property type="nucleotide sequence ID" value="NZ_BAABLV010000027.1"/>
</dbReference>
<evidence type="ECO:0000256" key="2">
    <source>
        <dbReference type="SAM" id="Phobius"/>
    </source>
</evidence>
<feature type="compositionally biased region" description="Basic and acidic residues" evidence="1">
    <location>
        <begin position="38"/>
        <end position="53"/>
    </location>
</feature>
<sequence length="53" mass="5989">MSEVIWPIIGVLVSGALLFWFWKPRRRKEAATSEAPEDLWKAMDDGADPTDKG</sequence>
<dbReference type="Proteomes" id="UP001501521">
    <property type="component" value="Unassembled WGS sequence"/>
</dbReference>
<feature type="transmembrane region" description="Helical" evidence="2">
    <location>
        <begin position="6"/>
        <end position="22"/>
    </location>
</feature>
<reference evidence="4" key="1">
    <citation type="journal article" date="2019" name="Int. J. Syst. Evol. Microbiol.">
        <title>The Global Catalogue of Microorganisms (GCM) 10K type strain sequencing project: providing services to taxonomists for standard genome sequencing and annotation.</title>
        <authorList>
            <consortium name="The Broad Institute Genomics Platform"/>
            <consortium name="The Broad Institute Genome Sequencing Center for Infectious Disease"/>
            <person name="Wu L."/>
            <person name="Ma J."/>
        </authorList>
    </citation>
    <scope>NUCLEOTIDE SEQUENCE [LARGE SCALE GENOMIC DNA]</scope>
    <source>
        <strain evidence="4">JCM 19125</strain>
    </source>
</reference>
<keyword evidence="4" id="KW-1185">Reference proteome</keyword>
<evidence type="ECO:0000313" key="3">
    <source>
        <dbReference type="EMBL" id="GAA4899842.1"/>
    </source>
</evidence>
<evidence type="ECO:0008006" key="5">
    <source>
        <dbReference type="Google" id="ProtNLM"/>
    </source>
</evidence>
<gene>
    <name evidence="3" type="ORF">GCM10025789_17680</name>
</gene>
<feature type="region of interest" description="Disordered" evidence="1">
    <location>
        <begin position="29"/>
        <end position="53"/>
    </location>
</feature>
<keyword evidence="2" id="KW-0812">Transmembrane</keyword>
<evidence type="ECO:0000256" key="1">
    <source>
        <dbReference type="SAM" id="MobiDB-lite"/>
    </source>
</evidence>
<accession>A0ABP9FD69</accession>
<dbReference type="EMBL" id="BAABLV010000027">
    <property type="protein sequence ID" value="GAA4899842.1"/>
    <property type="molecule type" value="Genomic_DNA"/>
</dbReference>
<keyword evidence="2" id="KW-0472">Membrane</keyword>
<keyword evidence="2" id="KW-1133">Transmembrane helix</keyword>
<comment type="caution">
    <text evidence="3">The sequence shown here is derived from an EMBL/GenBank/DDBJ whole genome shotgun (WGS) entry which is preliminary data.</text>
</comment>
<organism evidence="3 4">
    <name type="scientific">Tessaracoccus lubricantis</name>
    <dbReference type="NCBI Taxonomy" id="545543"/>
    <lineage>
        <taxon>Bacteria</taxon>
        <taxon>Bacillati</taxon>
        <taxon>Actinomycetota</taxon>
        <taxon>Actinomycetes</taxon>
        <taxon>Propionibacteriales</taxon>
        <taxon>Propionibacteriaceae</taxon>
        <taxon>Tessaracoccus</taxon>
    </lineage>
</organism>
<proteinExistence type="predicted"/>
<protein>
    <recommendedName>
        <fullName evidence="5">LPXTG cell wall anchor domain-containing protein</fullName>
    </recommendedName>
</protein>
<name>A0ABP9FD69_9ACTN</name>